<accession>A0A5C6U5Z8</accession>
<organism evidence="3 4">
    <name type="scientific">Flavisphingopyxis soli</name>
    <dbReference type="NCBI Taxonomy" id="2601267"/>
    <lineage>
        <taxon>Bacteria</taxon>
        <taxon>Pseudomonadati</taxon>
        <taxon>Pseudomonadota</taxon>
        <taxon>Alphaproteobacteria</taxon>
        <taxon>Sphingomonadales</taxon>
        <taxon>Sphingopyxidaceae</taxon>
        <taxon>Flavisphingopyxis</taxon>
    </lineage>
</organism>
<evidence type="ECO:0000313" key="3">
    <source>
        <dbReference type="EMBL" id="TXC68169.1"/>
    </source>
</evidence>
<protein>
    <submittedName>
        <fullName evidence="3">DUF1971 domain-containing protein</fullName>
    </submittedName>
</protein>
<proteinExistence type="predicted"/>
<dbReference type="SUPFAM" id="SSF51197">
    <property type="entry name" value="Clavaminate synthase-like"/>
    <property type="match status" value="1"/>
</dbReference>
<keyword evidence="4" id="KW-1185">Reference proteome</keyword>
<feature type="compositionally biased region" description="Pro residues" evidence="1">
    <location>
        <begin position="1"/>
        <end position="17"/>
    </location>
</feature>
<dbReference type="EMBL" id="VOPY01000003">
    <property type="protein sequence ID" value="TXC68169.1"/>
    <property type="molecule type" value="Genomic_DNA"/>
</dbReference>
<dbReference type="Gene3D" id="2.60.120.10">
    <property type="entry name" value="Jelly Rolls"/>
    <property type="match status" value="1"/>
</dbReference>
<dbReference type="InterPro" id="IPR014710">
    <property type="entry name" value="RmlC-like_jellyroll"/>
</dbReference>
<feature type="region of interest" description="Disordered" evidence="1">
    <location>
        <begin position="1"/>
        <end position="24"/>
    </location>
</feature>
<dbReference type="RefSeq" id="WP_147123389.1">
    <property type="nucleotide sequence ID" value="NZ_VOPY01000003.1"/>
</dbReference>
<dbReference type="OrthoDB" id="7282222at2"/>
<reference evidence="3 4" key="1">
    <citation type="submission" date="2019-08" db="EMBL/GenBank/DDBJ databases">
        <title>Sphingorhabdus soil sp. nov., isolated from arctic soil.</title>
        <authorList>
            <person name="Liu Y."/>
        </authorList>
    </citation>
    <scope>NUCLEOTIDE SEQUENCE [LARGE SCALE GENOMIC DNA]</scope>
    <source>
        <strain evidence="3 4">D-2Q-5-6</strain>
    </source>
</reference>
<dbReference type="Proteomes" id="UP000321129">
    <property type="component" value="Unassembled WGS sequence"/>
</dbReference>
<feature type="domain" description="TehB/YeaR-like" evidence="2">
    <location>
        <begin position="21"/>
        <end position="94"/>
    </location>
</feature>
<dbReference type="Pfam" id="PF09313">
    <property type="entry name" value="TehB-like"/>
    <property type="match status" value="1"/>
</dbReference>
<evidence type="ECO:0000256" key="1">
    <source>
        <dbReference type="SAM" id="MobiDB-lite"/>
    </source>
</evidence>
<comment type="caution">
    <text evidence="3">The sequence shown here is derived from an EMBL/GenBank/DDBJ whole genome shotgun (WGS) entry which is preliminary data.</text>
</comment>
<evidence type="ECO:0000259" key="2">
    <source>
        <dbReference type="Pfam" id="PF09313"/>
    </source>
</evidence>
<sequence>MTQPAPAPAPAPTPAPVPYASSPVFDETDLPASLRAEHRTKPGTWGVARVISGSVVMVYDDSGDRLTLTPGTPALLAPDQPHHVELTGPMQMQIDFYRERPEL</sequence>
<evidence type="ECO:0000313" key="4">
    <source>
        <dbReference type="Proteomes" id="UP000321129"/>
    </source>
</evidence>
<dbReference type="AlphaFoldDB" id="A0A5C6U5Z8"/>
<dbReference type="InterPro" id="IPR015392">
    <property type="entry name" value="TehB/YeaR-like_dom"/>
</dbReference>
<name>A0A5C6U5Z8_9SPHN</name>
<gene>
    <name evidence="3" type="ORF">FSZ31_10745</name>
</gene>